<protein>
    <submittedName>
        <fullName evidence="2">Uncharacterized protein</fullName>
    </submittedName>
</protein>
<name>A0A7X5UDG2_9GAMM</name>
<evidence type="ECO:0000313" key="3">
    <source>
        <dbReference type="Proteomes" id="UP000490980"/>
    </source>
</evidence>
<dbReference type="Proteomes" id="UP000490980">
    <property type="component" value="Unassembled WGS sequence"/>
</dbReference>
<feature type="chain" id="PRO_5031575205" evidence="1">
    <location>
        <begin position="27"/>
        <end position="235"/>
    </location>
</feature>
<reference evidence="2 3" key="1">
    <citation type="submission" date="2020-03" db="EMBL/GenBank/DDBJ databases">
        <authorList>
            <person name="Lai Q."/>
        </authorList>
    </citation>
    <scope>NUCLEOTIDE SEQUENCE [LARGE SCALE GENOMIC DNA]</scope>
    <source>
        <strain evidence="2 3">CCUG 25036</strain>
    </source>
</reference>
<dbReference type="RefSeq" id="WP_166951350.1">
    <property type="nucleotide sequence ID" value="NZ_JAARLZ010000012.1"/>
</dbReference>
<keyword evidence="3" id="KW-1185">Reference proteome</keyword>
<organism evidence="2 3">
    <name type="scientific">Luteibacter anthropi</name>
    <dbReference type="NCBI Taxonomy" id="564369"/>
    <lineage>
        <taxon>Bacteria</taxon>
        <taxon>Pseudomonadati</taxon>
        <taxon>Pseudomonadota</taxon>
        <taxon>Gammaproteobacteria</taxon>
        <taxon>Lysobacterales</taxon>
        <taxon>Rhodanobacteraceae</taxon>
        <taxon>Luteibacter</taxon>
    </lineage>
</organism>
<proteinExistence type="predicted"/>
<feature type="signal peptide" evidence="1">
    <location>
        <begin position="1"/>
        <end position="26"/>
    </location>
</feature>
<gene>
    <name evidence="2" type="ORF">HBF25_18965</name>
</gene>
<evidence type="ECO:0000256" key="1">
    <source>
        <dbReference type="SAM" id="SignalP"/>
    </source>
</evidence>
<dbReference type="AlphaFoldDB" id="A0A7X5UDG2"/>
<keyword evidence="1" id="KW-0732">Signal</keyword>
<sequence length="235" mass="24971">MPMQWRRRAFVGVSCMGLAWHGSSHASGPLHDVLQHLPSCQSATWLDACRIHVPNAEFSGPSGDNHYHDEFTWAPSTGRRHGVAEHIAPWTYTAGAGSEFHKGLTATTYVTLYSPGDRIVQKMGALTAAPMDMRYTLVAYVRGTTGPSDAAAGLVMLKNEAVTLQSIGYTQAAPGRGAPVQAFVTHLLVPAGADAHTLVIALGAAARGVGPVIVDDVMLVRAPADVAWEELVPVR</sequence>
<evidence type="ECO:0000313" key="2">
    <source>
        <dbReference type="EMBL" id="NII08470.1"/>
    </source>
</evidence>
<accession>A0A7X5UDG2</accession>
<comment type="caution">
    <text evidence="2">The sequence shown here is derived from an EMBL/GenBank/DDBJ whole genome shotgun (WGS) entry which is preliminary data.</text>
</comment>
<dbReference type="EMBL" id="JAARLZ010000012">
    <property type="protein sequence ID" value="NII08470.1"/>
    <property type="molecule type" value="Genomic_DNA"/>
</dbReference>